<dbReference type="InterPro" id="IPR000477">
    <property type="entry name" value="RT_dom"/>
</dbReference>
<dbReference type="EMBL" id="JAHUZN010000007">
    <property type="protein sequence ID" value="KAG8488304.1"/>
    <property type="molecule type" value="Genomic_DNA"/>
</dbReference>
<dbReference type="Proteomes" id="UP000701853">
    <property type="component" value="Chromosome 7"/>
</dbReference>
<evidence type="ECO:0000256" key="3">
    <source>
        <dbReference type="ARBA" id="ARBA00022722"/>
    </source>
</evidence>
<protein>
    <recommendedName>
        <fullName evidence="7">Reverse transcriptase domain-containing protein</fullName>
    </recommendedName>
</protein>
<gene>
    <name evidence="8" type="ORF">CXB51_016322</name>
</gene>
<dbReference type="AlphaFoldDB" id="A0A8J6CXM0"/>
<dbReference type="GO" id="GO:0016787">
    <property type="term" value="F:hydrolase activity"/>
    <property type="evidence" value="ECO:0007669"/>
    <property type="project" value="UniProtKB-KW"/>
</dbReference>
<dbReference type="InterPro" id="IPR043128">
    <property type="entry name" value="Rev_trsase/Diguanyl_cyclase"/>
</dbReference>
<name>A0A8J6CXM0_9ROSI</name>
<dbReference type="GO" id="GO:0004519">
    <property type="term" value="F:endonuclease activity"/>
    <property type="evidence" value="ECO:0007669"/>
    <property type="project" value="UniProtKB-KW"/>
</dbReference>
<keyword evidence="3" id="KW-0540">Nuclease</keyword>
<dbReference type="PROSITE" id="PS50878">
    <property type="entry name" value="RT_POL"/>
    <property type="match status" value="1"/>
</dbReference>
<evidence type="ECO:0000256" key="1">
    <source>
        <dbReference type="ARBA" id="ARBA00022679"/>
    </source>
</evidence>
<dbReference type="PANTHER" id="PTHR37984:SF5">
    <property type="entry name" value="PROTEIN NYNRIN-LIKE"/>
    <property type="match status" value="1"/>
</dbReference>
<evidence type="ECO:0000256" key="6">
    <source>
        <dbReference type="ARBA" id="ARBA00022918"/>
    </source>
</evidence>
<dbReference type="InterPro" id="IPR050951">
    <property type="entry name" value="Retrovirus_Pol_polyprotein"/>
</dbReference>
<dbReference type="PANTHER" id="PTHR37984">
    <property type="entry name" value="PROTEIN CBG26694"/>
    <property type="match status" value="1"/>
</dbReference>
<dbReference type="OrthoDB" id="111931at2759"/>
<dbReference type="InterPro" id="IPR041588">
    <property type="entry name" value="Integrase_H2C2"/>
</dbReference>
<proteinExistence type="predicted"/>
<dbReference type="Gene3D" id="3.30.70.270">
    <property type="match status" value="1"/>
</dbReference>
<dbReference type="InterPro" id="IPR041373">
    <property type="entry name" value="RT_RNaseH"/>
</dbReference>
<evidence type="ECO:0000313" key="9">
    <source>
        <dbReference type="Proteomes" id="UP000701853"/>
    </source>
</evidence>
<accession>A0A8J6CXM0</accession>
<keyword evidence="4" id="KW-0255">Endonuclease</keyword>
<dbReference type="Gene3D" id="1.10.340.70">
    <property type="match status" value="1"/>
</dbReference>
<keyword evidence="1" id="KW-0808">Transferase</keyword>
<keyword evidence="9" id="KW-1185">Reference proteome</keyword>
<keyword evidence="5" id="KW-0378">Hydrolase</keyword>
<dbReference type="GO" id="GO:0003964">
    <property type="term" value="F:RNA-directed DNA polymerase activity"/>
    <property type="evidence" value="ECO:0007669"/>
    <property type="project" value="UniProtKB-KW"/>
</dbReference>
<evidence type="ECO:0000256" key="5">
    <source>
        <dbReference type="ARBA" id="ARBA00022801"/>
    </source>
</evidence>
<dbReference type="Pfam" id="PF17921">
    <property type="entry name" value="Integrase_H2C2"/>
    <property type="match status" value="1"/>
</dbReference>
<dbReference type="InterPro" id="IPR012337">
    <property type="entry name" value="RNaseH-like_sf"/>
</dbReference>
<sequence>MPFGLTNAPDAFMDLMNQVFQPYLDQFVVVFIDNILVYSMTGDEHDEHFRVVLQILWNVVSEGIRVDPRKIEAVLDGNSLRMWLKYVAFRPESVKEFVVFSDASHIGLGCILMQDGKVVDYASRQLKTHEANYLPHDLELAAVAFALKNCRHYLYDYDCTIEYHRGKANVVANALTRRAMSDLRILFGRLSLSDDGSLLAEFDGVLAFQGRICVLNDSDLRQSILREAHNSHYVMHPGGNKMYRDLRELYWWLGLKHEVTDFVARCLTCQQVKAQHKLPSDRLTKSSHFIPVQTDYSLQKLAKLYISEIVRLHGVPVSIISDRDYRFTSRF</sequence>
<comment type="caution">
    <text evidence="8">The sequence shown here is derived from an EMBL/GenBank/DDBJ whole genome shotgun (WGS) entry which is preliminary data.</text>
</comment>
<reference evidence="8 9" key="1">
    <citation type="journal article" date="2021" name="bioRxiv">
        <title>The Gossypium anomalum genome as a resource for cotton improvement and evolutionary analysis of hybrid incompatibility.</title>
        <authorList>
            <person name="Grover C.E."/>
            <person name="Yuan D."/>
            <person name="Arick M.A."/>
            <person name="Miller E.R."/>
            <person name="Hu G."/>
            <person name="Peterson D.G."/>
            <person name="Wendel J.F."/>
            <person name="Udall J.A."/>
        </authorList>
    </citation>
    <scope>NUCLEOTIDE SEQUENCE [LARGE SCALE GENOMIC DNA]</scope>
    <source>
        <strain evidence="8">JFW-Udall</strain>
        <tissue evidence="8">Leaf</tissue>
    </source>
</reference>
<evidence type="ECO:0000256" key="4">
    <source>
        <dbReference type="ARBA" id="ARBA00022759"/>
    </source>
</evidence>
<dbReference type="Gene3D" id="3.10.20.370">
    <property type="match status" value="1"/>
</dbReference>
<dbReference type="Pfam" id="PF00078">
    <property type="entry name" value="RVT_1"/>
    <property type="match status" value="1"/>
</dbReference>
<evidence type="ECO:0000313" key="8">
    <source>
        <dbReference type="EMBL" id="KAG8488304.1"/>
    </source>
</evidence>
<organism evidence="8 9">
    <name type="scientific">Gossypium anomalum</name>
    <dbReference type="NCBI Taxonomy" id="47600"/>
    <lineage>
        <taxon>Eukaryota</taxon>
        <taxon>Viridiplantae</taxon>
        <taxon>Streptophyta</taxon>
        <taxon>Embryophyta</taxon>
        <taxon>Tracheophyta</taxon>
        <taxon>Spermatophyta</taxon>
        <taxon>Magnoliopsida</taxon>
        <taxon>eudicotyledons</taxon>
        <taxon>Gunneridae</taxon>
        <taxon>Pentapetalae</taxon>
        <taxon>rosids</taxon>
        <taxon>malvids</taxon>
        <taxon>Malvales</taxon>
        <taxon>Malvaceae</taxon>
        <taxon>Malvoideae</taxon>
        <taxon>Gossypium</taxon>
    </lineage>
</organism>
<dbReference type="InterPro" id="IPR043502">
    <property type="entry name" value="DNA/RNA_pol_sf"/>
</dbReference>
<keyword evidence="2" id="KW-0548">Nucleotidyltransferase</keyword>
<dbReference type="Pfam" id="PF17917">
    <property type="entry name" value="RT_RNaseH"/>
    <property type="match status" value="1"/>
</dbReference>
<dbReference type="SUPFAM" id="SSF53098">
    <property type="entry name" value="Ribonuclease H-like"/>
    <property type="match status" value="1"/>
</dbReference>
<keyword evidence="6" id="KW-0695">RNA-directed DNA polymerase</keyword>
<feature type="domain" description="Reverse transcriptase" evidence="7">
    <location>
        <begin position="1"/>
        <end position="88"/>
    </location>
</feature>
<evidence type="ECO:0000259" key="7">
    <source>
        <dbReference type="PROSITE" id="PS50878"/>
    </source>
</evidence>
<evidence type="ECO:0000256" key="2">
    <source>
        <dbReference type="ARBA" id="ARBA00022695"/>
    </source>
</evidence>
<dbReference type="SUPFAM" id="SSF56672">
    <property type="entry name" value="DNA/RNA polymerases"/>
    <property type="match status" value="1"/>
</dbReference>